<evidence type="ECO:0000313" key="18">
    <source>
        <dbReference type="EMBL" id="JAT73280.1"/>
    </source>
</evidence>
<evidence type="ECO:0000256" key="12">
    <source>
        <dbReference type="ARBA" id="ARBA00023136"/>
    </source>
</evidence>
<dbReference type="EMBL" id="GDKF01005342">
    <property type="protein sequence ID" value="JAT73280.1"/>
    <property type="molecule type" value="Transcribed_RNA"/>
</dbReference>
<evidence type="ECO:0000256" key="1">
    <source>
        <dbReference type="ARBA" id="ARBA00001913"/>
    </source>
</evidence>
<dbReference type="Pfam" id="PF01764">
    <property type="entry name" value="Lipase_3"/>
    <property type="match status" value="1"/>
</dbReference>
<dbReference type="EC" id="3.1.1.116" evidence="14"/>
<dbReference type="CDD" id="cd00519">
    <property type="entry name" value="Lipase_3"/>
    <property type="match status" value="1"/>
</dbReference>
<evidence type="ECO:0000259" key="17">
    <source>
        <dbReference type="Pfam" id="PF01764"/>
    </source>
</evidence>
<evidence type="ECO:0000256" key="16">
    <source>
        <dbReference type="SAM" id="Phobius"/>
    </source>
</evidence>
<dbReference type="AlphaFoldDB" id="A0A1D2A246"/>
<name>A0A1D2A246_AUXPR</name>
<sequence length="780" mass="84587">MPALRVFGRRWLIASDDIPIPAGFLAIFRFIWCGLLVGWLISIHGPKECTGAWQYNVAAGGLLGFFLASFALETAMTIIGLRGSIFETSKRRRLPLLIYLDIVAVTGQIAFNAYCTRLLYTEPPQCEVEPGELWQPAQVLKGLVWSTWAVLAGSLLLLALTYNLYPDYKAVESWERRWSAMAHCCFCCISNHEKGRREDLAARLGRIFALMFGHIDMTASDIVVSFALAMTLQKLRRRGSARAARAGSLQMTAAALPGAEPYRAPSPSSSGAGAPLMDGTRTGEGGIGPRFQGASAAPTGVGGGSPGSGAGPSPWSDSEGSDDEGLAAADEEAGLQGQRLRVDAETLQEASHYMSYAFAAYGYLLYLWGKPATGVLELCCGRSCGLAMNMLRPSRGVLPDLRVITNLNREATLQAAGLSTEDLLFVRYEAEKPNVLPYFLALDHAMQTVVLAIRGSLSLDDVVRDLLIEPASLDSWISSGKEWHGVIPEIAMAERNTEASGHAGILEAARATLMDLQESGYLWSTLLGPEATHRGWQLVVTGHSLGAGCAFLVGLYLSQSICPGLKCWAFSPPGGLASASVGASAKAWCTTVVCGKEWIPRLTAQSFDRLRDEMVLAALRCRLPKLAFGWGVLRRRAWTEADLVLPEVPPHARPVLNEYRKSLARRGELEDSFYDHASSFAAPGQVMWLQSVGSAPRKGWRPGRSHEYRAVWIDAEDLSSEGIILSGRMMADHMPDHLLALLRKMARRLQHSHSTAAVDDRAGESVLPHAGGSHDRERGG</sequence>
<dbReference type="GO" id="GO:0046872">
    <property type="term" value="F:metal ion binding"/>
    <property type="evidence" value="ECO:0007669"/>
    <property type="project" value="UniProtKB-KW"/>
</dbReference>
<feature type="transmembrane region" description="Helical" evidence="16">
    <location>
        <begin position="20"/>
        <end position="41"/>
    </location>
</feature>
<evidence type="ECO:0000256" key="8">
    <source>
        <dbReference type="ARBA" id="ARBA00022837"/>
    </source>
</evidence>
<dbReference type="InterPro" id="IPR052214">
    <property type="entry name" value="DAG_Lipase-Related"/>
</dbReference>
<feature type="transmembrane region" description="Helical" evidence="16">
    <location>
        <begin position="207"/>
        <end position="232"/>
    </location>
</feature>
<feature type="transmembrane region" description="Helical" evidence="16">
    <location>
        <begin position="53"/>
        <end position="75"/>
    </location>
</feature>
<gene>
    <name evidence="18" type="ORF">g.25424</name>
</gene>
<evidence type="ECO:0000256" key="5">
    <source>
        <dbReference type="ARBA" id="ARBA00022692"/>
    </source>
</evidence>
<evidence type="ECO:0000256" key="14">
    <source>
        <dbReference type="ARBA" id="ARBA00026104"/>
    </source>
</evidence>
<protein>
    <recommendedName>
        <fullName evidence="14">sn-1-specific diacylglycerol lipase</fullName>
        <ecNumber evidence="14">3.1.1.116</ecNumber>
    </recommendedName>
</protein>
<feature type="region of interest" description="Disordered" evidence="15">
    <location>
        <begin position="752"/>
        <end position="780"/>
    </location>
</feature>
<dbReference type="SUPFAM" id="SSF53474">
    <property type="entry name" value="alpha/beta-Hydrolases"/>
    <property type="match status" value="1"/>
</dbReference>
<feature type="compositionally biased region" description="Gly residues" evidence="15">
    <location>
        <begin position="300"/>
        <end position="310"/>
    </location>
</feature>
<evidence type="ECO:0000256" key="9">
    <source>
        <dbReference type="ARBA" id="ARBA00022963"/>
    </source>
</evidence>
<dbReference type="InterPro" id="IPR002921">
    <property type="entry name" value="Fungal_lipase-type"/>
</dbReference>
<keyword evidence="12 16" id="KW-0472">Membrane</keyword>
<dbReference type="PANTHER" id="PTHR45792:SF8">
    <property type="entry name" value="DIACYLGLYCEROL LIPASE-ALPHA"/>
    <property type="match status" value="1"/>
</dbReference>
<evidence type="ECO:0000256" key="6">
    <source>
        <dbReference type="ARBA" id="ARBA00022723"/>
    </source>
</evidence>
<evidence type="ECO:0000256" key="3">
    <source>
        <dbReference type="ARBA" id="ARBA00022475"/>
    </source>
</evidence>
<accession>A0A1D2A246</accession>
<evidence type="ECO:0000256" key="15">
    <source>
        <dbReference type="SAM" id="MobiDB-lite"/>
    </source>
</evidence>
<feature type="transmembrane region" description="Helical" evidence="16">
    <location>
        <begin position="143"/>
        <end position="165"/>
    </location>
</feature>
<keyword evidence="6" id="KW-0479">Metal-binding</keyword>
<keyword evidence="8" id="KW-0106">Calcium</keyword>
<evidence type="ECO:0000256" key="7">
    <source>
        <dbReference type="ARBA" id="ARBA00022801"/>
    </source>
</evidence>
<evidence type="ECO:0000256" key="4">
    <source>
        <dbReference type="ARBA" id="ARBA00022553"/>
    </source>
</evidence>
<evidence type="ECO:0000256" key="10">
    <source>
        <dbReference type="ARBA" id="ARBA00022989"/>
    </source>
</evidence>
<feature type="domain" description="Fungal lipase-type" evidence="17">
    <location>
        <begin position="450"/>
        <end position="573"/>
    </location>
</feature>
<comment type="catalytic activity">
    <reaction evidence="13">
        <text>a 1,2-diacyl-sn-glycerol + H2O = a 2-acylglycerol + a fatty acid + H(+)</text>
        <dbReference type="Rhea" id="RHEA:33275"/>
        <dbReference type="ChEBI" id="CHEBI:15377"/>
        <dbReference type="ChEBI" id="CHEBI:15378"/>
        <dbReference type="ChEBI" id="CHEBI:17389"/>
        <dbReference type="ChEBI" id="CHEBI:17815"/>
        <dbReference type="ChEBI" id="CHEBI:28868"/>
        <dbReference type="EC" id="3.1.1.116"/>
    </reaction>
    <physiologicalReaction direction="left-to-right" evidence="13">
        <dbReference type="Rhea" id="RHEA:33276"/>
    </physiologicalReaction>
</comment>
<reference evidence="18" key="1">
    <citation type="submission" date="2015-08" db="EMBL/GenBank/DDBJ databases">
        <authorList>
            <person name="Babu N.S."/>
            <person name="Beckwith C.J."/>
            <person name="Beseler K.G."/>
            <person name="Brison A."/>
            <person name="Carone J.V."/>
            <person name="Caskin T.P."/>
            <person name="Diamond M."/>
            <person name="Durham M.E."/>
            <person name="Foxe J.M."/>
            <person name="Go M."/>
            <person name="Henderson B.A."/>
            <person name="Jones I.B."/>
            <person name="McGettigan J.A."/>
            <person name="Micheletti S.J."/>
            <person name="Nasrallah M.E."/>
            <person name="Ortiz D."/>
            <person name="Piller C.R."/>
            <person name="Privatt S.R."/>
            <person name="Schneider S.L."/>
            <person name="Sharp S."/>
            <person name="Smith T.C."/>
            <person name="Stanton J.D."/>
            <person name="Ullery H.E."/>
            <person name="Wilson R.J."/>
            <person name="Serrano M.G."/>
            <person name="Buck G."/>
            <person name="Lee V."/>
            <person name="Wang Y."/>
            <person name="Carvalho R."/>
            <person name="Voegtly L."/>
            <person name="Shi R."/>
            <person name="Duckworth R."/>
            <person name="Johnson A."/>
            <person name="Loviza R."/>
            <person name="Walstead R."/>
            <person name="Shah Z."/>
            <person name="Kiflezghi M."/>
            <person name="Wade K."/>
            <person name="Ball S.L."/>
            <person name="Bradley K.W."/>
            <person name="Asai D.J."/>
            <person name="Bowman C.A."/>
            <person name="Russell D.A."/>
            <person name="Pope W.H."/>
            <person name="Jacobs-Sera D."/>
            <person name="Hendrix R.W."/>
            <person name="Hatfull G.F."/>
        </authorList>
    </citation>
    <scope>NUCLEOTIDE SEQUENCE</scope>
</reference>
<evidence type="ECO:0000256" key="13">
    <source>
        <dbReference type="ARBA" id="ARBA00024531"/>
    </source>
</evidence>
<comment type="cofactor">
    <cofactor evidence="1">
        <name>Ca(2+)</name>
        <dbReference type="ChEBI" id="CHEBI:29108"/>
    </cofactor>
</comment>
<feature type="compositionally biased region" description="Low complexity" evidence="15">
    <location>
        <begin position="265"/>
        <end position="275"/>
    </location>
</feature>
<keyword evidence="4" id="KW-0597">Phosphoprotein</keyword>
<keyword evidence="5 16" id="KW-0812">Transmembrane</keyword>
<keyword evidence="7" id="KW-0378">Hydrolase</keyword>
<dbReference type="GO" id="GO:0016042">
    <property type="term" value="P:lipid catabolic process"/>
    <property type="evidence" value="ECO:0007669"/>
    <property type="project" value="UniProtKB-KW"/>
</dbReference>
<feature type="transmembrane region" description="Helical" evidence="16">
    <location>
        <begin position="96"/>
        <end position="114"/>
    </location>
</feature>
<keyword evidence="11" id="KW-0443">Lipid metabolism</keyword>
<comment type="subcellular location">
    <subcellularLocation>
        <location evidence="2">Cell membrane</location>
        <topology evidence="2">Multi-pass membrane protein</topology>
    </subcellularLocation>
</comment>
<dbReference type="PANTHER" id="PTHR45792">
    <property type="entry name" value="DIACYLGLYCEROL LIPASE HOMOLOG-RELATED"/>
    <property type="match status" value="1"/>
</dbReference>
<dbReference type="GO" id="GO:0005886">
    <property type="term" value="C:plasma membrane"/>
    <property type="evidence" value="ECO:0007669"/>
    <property type="project" value="UniProtKB-SubCell"/>
</dbReference>
<organism evidence="18">
    <name type="scientific">Auxenochlorella protothecoides</name>
    <name type="common">Green microalga</name>
    <name type="synonym">Chlorella protothecoides</name>
    <dbReference type="NCBI Taxonomy" id="3075"/>
    <lineage>
        <taxon>Eukaryota</taxon>
        <taxon>Viridiplantae</taxon>
        <taxon>Chlorophyta</taxon>
        <taxon>core chlorophytes</taxon>
        <taxon>Trebouxiophyceae</taxon>
        <taxon>Chlorellales</taxon>
        <taxon>Chlorellaceae</taxon>
        <taxon>Auxenochlorella</taxon>
    </lineage>
</organism>
<evidence type="ECO:0000256" key="11">
    <source>
        <dbReference type="ARBA" id="ARBA00023098"/>
    </source>
</evidence>
<keyword evidence="3" id="KW-1003">Cell membrane</keyword>
<dbReference type="Gene3D" id="3.40.50.1820">
    <property type="entry name" value="alpha/beta hydrolase"/>
    <property type="match status" value="1"/>
</dbReference>
<dbReference type="InterPro" id="IPR029058">
    <property type="entry name" value="AB_hydrolase_fold"/>
</dbReference>
<keyword evidence="10 16" id="KW-1133">Transmembrane helix</keyword>
<dbReference type="GO" id="GO:0016298">
    <property type="term" value="F:lipase activity"/>
    <property type="evidence" value="ECO:0007669"/>
    <property type="project" value="TreeGrafter"/>
</dbReference>
<evidence type="ECO:0000256" key="2">
    <source>
        <dbReference type="ARBA" id="ARBA00004651"/>
    </source>
</evidence>
<feature type="region of interest" description="Disordered" evidence="15">
    <location>
        <begin position="257"/>
        <end position="326"/>
    </location>
</feature>
<keyword evidence="9" id="KW-0442">Lipid degradation</keyword>
<proteinExistence type="predicted"/>